<protein>
    <submittedName>
        <fullName evidence="4">LDH2 family malate/lactate/ureidoglycolate dehydrogenase</fullName>
    </submittedName>
</protein>
<dbReference type="InterPro" id="IPR043144">
    <property type="entry name" value="Mal/L-sulf/L-lact_DH-like_ah"/>
</dbReference>
<dbReference type="Proteomes" id="UP000219167">
    <property type="component" value="Unassembled WGS sequence"/>
</dbReference>
<dbReference type="Gene3D" id="1.10.1530.10">
    <property type="match status" value="1"/>
</dbReference>
<dbReference type="Gene3D" id="3.30.60.50">
    <property type="entry name" value="Hypothetical oxidoreductase yiak, domain 3"/>
    <property type="match status" value="1"/>
</dbReference>
<dbReference type="Gene3D" id="3.30.1370.60">
    <property type="entry name" value="Hypothetical oxidoreductase yiak, domain 2"/>
    <property type="match status" value="1"/>
</dbReference>
<comment type="similarity">
    <text evidence="1">Belongs to the LDH2/MDH2 oxidoreductase family.</text>
</comment>
<keyword evidence="5" id="KW-1185">Reference proteome</keyword>
<evidence type="ECO:0000256" key="2">
    <source>
        <dbReference type="ARBA" id="ARBA00023002"/>
    </source>
</evidence>
<dbReference type="PANTHER" id="PTHR11091">
    <property type="entry name" value="OXIDOREDUCTASE-RELATED"/>
    <property type="match status" value="1"/>
</dbReference>
<keyword evidence="2" id="KW-0560">Oxidoreductase</keyword>
<dbReference type="RefSeq" id="WP_097142463.1">
    <property type="nucleotide sequence ID" value="NZ_OBQD01000020.1"/>
</dbReference>
<evidence type="ECO:0000313" key="5">
    <source>
        <dbReference type="Proteomes" id="UP000219167"/>
    </source>
</evidence>
<dbReference type="PANTHER" id="PTHR11091:SF0">
    <property type="entry name" value="MALATE DEHYDROGENASE"/>
    <property type="match status" value="1"/>
</dbReference>
<evidence type="ECO:0000313" key="4">
    <source>
        <dbReference type="EMBL" id="SOC46048.1"/>
    </source>
</evidence>
<dbReference type="GO" id="GO:0016491">
    <property type="term" value="F:oxidoreductase activity"/>
    <property type="evidence" value="ECO:0007669"/>
    <property type="project" value="UniProtKB-KW"/>
</dbReference>
<dbReference type="OrthoDB" id="9811519at2"/>
<dbReference type="InterPro" id="IPR003767">
    <property type="entry name" value="Malate/L-lactate_DH-like"/>
</dbReference>
<dbReference type="Pfam" id="PF02615">
    <property type="entry name" value="Ldh_2"/>
    <property type="match status" value="1"/>
</dbReference>
<evidence type="ECO:0000256" key="3">
    <source>
        <dbReference type="SAM" id="MobiDB-lite"/>
    </source>
</evidence>
<dbReference type="InterPro" id="IPR043143">
    <property type="entry name" value="Mal/L-sulf/L-lact_DH-like_NADP"/>
</dbReference>
<sequence>MKMQPARLRDLTTDLLQRRGTPSENASLQADLLLEAELRGLPSHGLQRLPLLLSRLDKGLADGRARGTGTWRRQAFLSVDGERGLGPVVMMNAMQSLRSVLAETGIAIAAIRNANHIGMLAFYAEAAARYGLIGIVMSTSEALVHPFGGTKAMLGTNPFAIGIPSGDRPFGLDLATSIVSMGKINNHAMRGIPIPHGWAVDGEGRPTIDPQAAKTGAIAPFGGAKGYGIGLAIELLVAALAGSDLAPDVHGTLDDIHAANKGDLLVLIDAAAGAGSARSLAMYLDRLRRSLPLDPGSPVTVPGDGARARRAAAMEAGIDLPQPLFEHLMALEAA</sequence>
<accession>A0A285UXG3</accession>
<dbReference type="EMBL" id="OBQD01000020">
    <property type="protein sequence ID" value="SOC46048.1"/>
    <property type="molecule type" value="Genomic_DNA"/>
</dbReference>
<gene>
    <name evidence="4" type="ORF">SAMN05892877_12058</name>
</gene>
<reference evidence="4 5" key="1">
    <citation type="submission" date="2017-08" db="EMBL/GenBank/DDBJ databases">
        <authorList>
            <person name="de Groot N.N."/>
        </authorList>
    </citation>
    <scope>NUCLEOTIDE SEQUENCE [LARGE SCALE GENOMIC DNA]</scope>
    <source>
        <strain evidence="4 5">JC85</strain>
    </source>
</reference>
<evidence type="ECO:0000256" key="1">
    <source>
        <dbReference type="ARBA" id="ARBA00006056"/>
    </source>
</evidence>
<organism evidence="4 5">
    <name type="scientific">Rhizobium subbaraonis</name>
    <dbReference type="NCBI Taxonomy" id="908946"/>
    <lineage>
        <taxon>Bacteria</taxon>
        <taxon>Pseudomonadati</taxon>
        <taxon>Pseudomonadota</taxon>
        <taxon>Alphaproteobacteria</taxon>
        <taxon>Hyphomicrobiales</taxon>
        <taxon>Rhizobiaceae</taxon>
        <taxon>Rhizobium/Agrobacterium group</taxon>
        <taxon>Rhizobium</taxon>
    </lineage>
</organism>
<dbReference type="SUPFAM" id="SSF89733">
    <property type="entry name" value="L-sulfolactate dehydrogenase-like"/>
    <property type="match status" value="1"/>
</dbReference>
<feature type="region of interest" description="Disordered" evidence="3">
    <location>
        <begin position="1"/>
        <end position="23"/>
    </location>
</feature>
<name>A0A285UXG3_9HYPH</name>
<dbReference type="InterPro" id="IPR036111">
    <property type="entry name" value="Mal/L-sulfo/L-lacto_DH-like_sf"/>
</dbReference>
<proteinExistence type="inferred from homology"/>
<dbReference type="AlphaFoldDB" id="A0A285UXG3"/>